<evidence type="ECO:0000259" key="1">
    <source>
        <dbReference type="Pfam" id="PF01145"/>
    </source>
</evidence>
<dbReference type="Proteomes" id="UP000199608">
    <property type="component" value="Unassembled WGS sequence"/>
</dbReference>
<dbReference type="EMBL" id="FNLL01000003">
    <property type="protein sequence ID" value="SDT93462.1"/>
    <property type="molecule type" value="Genomic_DNA"/>
</dbReference>
<dbReference type="AlphaFoldDB" id="A0A1H2EE98"/>
<feature type="domain" description="Band 7" evidence="1">
    <location>
        <begin position="2"/>
        <end position="66"/>
    </location>
</feature>
<dbReference type="Pfam" id="PF01145">
    <property type="entry name" value="Band_7"/>
    <property type="match status" value="1"/>
</dbReference>
<organism evidence="2 3">
    <name type="scientific">Desulfobacula phenolica</name>
    <dbReference type="NCBI Taxonomy" id="90732"/>
    <lineage>
        <taxon>Bacteria</taxon>
        <taxon>Pseudomonadati</taxon>
        <taxon>Thermodesulfobacteriota</taxon>
        <taxon>Desulfobacteria</taxon>
        <taxon>Desulfobacterales</taxon>
        <taxon>Desulfobacteraceae</taxon>
        <taxon>Desulfobacula</taxon>
    </lineage>
</organism>
<protein>
    <recommendedName>
        <fullName evidence="1">Band 7 domain-containing protein</fullName>
    </recommendedName>
</protein>
<evidence type="ECO:0000313" key="3">
    <source>
        <dbReference type="Proteomes" id="UP000199608"/>
    </source>
</evidence>
<keyword evidence="3" id="KW-1185">Reference proteome</keyword>
<reference evidence="3" key="1">
    <citation type="submission" date="2016-10" db="EMBL/GenBank/DDBJ databases">
        <authorList>
            <person name="Varghese N."/>
            <person name="Submissions S."/>
        </authorList>
    </citation>
    <scope>NUCLEOTIDE SEQUENCE [LARGE SCALE GENOMIC DNA]</scope>
    <source>
        <strain evidence="3">DSM 3384</strain>
    </source>
</reference>
<name>A0A1H2EE98_9BACT</name>
<proteinExistence type="predicted"/>
<evidence type="ECO:0000313" key="2">
    <source>
        <dbReference type="EMBL" id="SDT93462.1"/>
    </source>
</evidence>
<dbReference type="InterPro" id="IPR001107">
    <property type="entry name" value="Band_7"/>
</dbReference>
<gene>
    <name evidence="2" type="ORF">SAMN04487931_10351</name>
</gene>
<accession>A0A1H2EE98</accession>
<sequence length="76" mass="8310">MPLKKALQASEELVDSVNKGLVQSDIIRQLGVEILSVSVLSIRPNPETSKALEADAREKLLLAADEAIYHRRNASV</sequence>